<dbReference type="RefSeq" id="WP_132168388.1">
    <property type="nucleotide sequence ID" value="NZ_SMKX01000042.1"/>
</dbReference>
<sequence length="152" mass="16113">MEGGVAVRRIGRTLLSTLYLLLAVFAVVIVVVQLPGALRAARDDGTPGTFTAMRKECTPNGLKSRGCSMYGDFVSQDGTVRLNDVLFDGVGGQVGDQHPAQYAGDTDPVVVYAPGSRAWIVVAGLGLAAVGYLGYRGWRLVRPRRATSATDE</sequence>
<organism evidence="2 3">
    <name type="scientific">Kribbella antibiotica</name>
    <dbReference type="NCBI Taxonomy" id="190195"/>
    <lineage>
        <taxon>Bacteria</taxon>
        <taxon>Bacillati</taxon>
        <taxon>Actinomycetota</taxon>
        <taxon>Actinomycetes</taxon>
        <taxon>Propionibacteriales</taxon>
        <taxon>Kribbellaceae</taxon>
        <taxon>Kribbella</taxon>
    </lineage>
</organism>
<evidence type="ECO:0000256" key="1">
    <source>
        <dbReference type="SAM" id="Phobius"/>
    </source>
</evidence>
<reference evidence="2 3" key="1">
    <citation type="submission" date="2019-03" db="EMBL/GenBank/DDBJ databases">
        <title>Draft genome sequences of novel Actinobacteria.</title>
        <authorList>
            <person name="Sahin N."/>
            <person name="Ay H."/>
            <person name="Saygin H."/>
        </authorList>
    </citation>
    <scope>NUCLEOTIDE SEQUENCE [LARGE SCALE GENOMIC DNA]</scope>
    <source>
        <strain evidence="2 3">JCM 13523</strain>
    </source>
</reference>
<keyword evidence="1" id="KW-0472">Membrane</keyword>
<keyword evidence="1" id="KW-0812">Transmembrane</keyword>
<protein>
    <recommendedName>
        <fullName evidence="4">DUF3592 domain-containing protein</fullName>
    </recommendedName>
</protein>
<dbReference type="AlphaFoldDB" id="A0A4R4ZMP0"/>
<evidence type="ECO:0008006" key="4">
    <source>
        <dbReference type="Google" id="ProtNLM"/>
    </source>
</evidence>
<gene>
    <name evidence="2" type="ORF">E1263_16925</name>
</gene>
<evidence type="ECO:0000313" key="3">
    <source>
        <dbReference type="Proteomes" id="UP000295124"/>
    </source>
</evidence>
<feature type="transmembrane region" description="Helical" evidence="1">
    <location>
        <begin position="118"/>
        <end position="135"/>
    </location>
</feature>
<keyword evidence="3" id="KW-1185">Reference proteome</keyword>
<comment type="caution">
    <text evidence="2">The sequence shown here is derived from an EMBL/GenBank/DDBJ whole genome shotgun (WGS) entry which is preliminary data.</text>
</comment>
<dbReference type="OrthoDB" id="3482942at2"/>
<dbReference type="EMBL" id="SMKX01000042">
    <property type="protein sequence ID" value="TDD58969.1"/>
    <property type="molecule type" value="Genomic_DNA"/>
</dbReference>
<dbReference type="Proteomes" id="UP000295124">
    <property type="component" value="Unassembled WGS sequence"/>
</dbReference>
<proteinExistence type="predicted"/>
<feature type="transmembrane region" description="Helical" evidence="1">
    <location>
        <begin position="18"/>
        <end position="38"/>
    </location>
</feature>
<keyword evidence="1" id="KW-1133">Transmembrane helix</keyword>
<evidence type="ECO:0000313" key="2">
    <source>
        <dbReference type="EMBL" id="TDD58969.1"/>
    </source>
</evidence>
<name>A0A4R4ZMP0_9ACTN</name>
<accession>A0A4R4ZMP0</accession>